<keyword evidence="1" id="KW-1133">Transmembrane helix</keyword>
<organism evidence="2 3">
    <name type="scientific">Paraburkholderia dioscoreae</name>
    <dbReference type="NCBI Taxonomy" id="2604047"/>
    <lineage>
        <taxon>Bacteria</taxon>
        <taxon>Pseudomonadati</taxon>
        <taxon>Pseudomonadota</taxon>
        <taxon>Betaproteobacteria</taxon>
        <taxon>Burkholderiales</taxon>
        <taxon>Burkholderiaceae</taxon>
        <taxon>Paraburkholderia</taxon>
    </lineage>
</organism>
<keyword evidence="1" id="KW-0812">Transmembrane</keyword>
<evidence type="ECO:0000256" key="1">
    <source>
        <dbReference type="SAM" id="Phobius"/>
    </source>
</evidence>
<proteinExistence type="predicted"/>
<keyword evidence="3" id="KW-1185">Reference proteome</keyword>
<feature type="transmembrane region" description="Helical" evidence="1">
    <location>
        <begin position="49"/>
        <end position="70"/>
    </location>
</feature>
<reference evidence="2 3" key="1">
    <citation type="submission" date="2019-08" db="EMBL/GenBank/DDBJ databases">
        <authorList>
            <person name="Herpell B J."/>
        </authorList>
    </citation>
    <scope>NUCLEOTIDE SEQUENCE [LARGE SCALE GENOMIC DNA]</scope>
    <source>
        <strain evidence="3">Msb3</strain>
    </source>
</reference>
<keyword evidence="1" id="KW-0472">Membrane</keyword>
<evidence type="ECO:0000313" key="3">
    <source>
        <dbReference type="Proteomes" id="UP000325811"/>
    </source>
</evidence>
<dbReference type="KEGG" id="pdio:PDMSB3_0344.1"/>
<accession>A0A5Q4ZJ94</accession>
<name>A0A5Q4ZJ94_9BURK</name>
<dbReference type="EMBL" id="LR699554">
    <property type="protein sequence ID" value="VVD31647.1"/>
    <property type="molecule type" value="Genomic_DNA"/>
</dbReference>
<gene>
    <name evidence="2" type="ORF">PDMSB3_0344</name>
</gene>
<evidence type="ECO:0000313" key="2">
    <source>
        <dbReference type="EMBL" id="VVD31647.1"/>
    </source>
</evidence>
<protein>
    <submittedName>
        <fullName evidence="2">Uncharacterized protein</fullName>
    </submittedName>
</protein>
<dbReference type="AlphaFoldDB" id="A0A5Q4ZJ94"/>
<sequence length="137" mass="14361">MGVSGQPPGTGRLGKTLLPRIAKCPVGSAGIAAEGGRSTPLGWWHWESVVLLSSLEALGGIVVQSAILGLRRMMVVARILVSWYGRRGSEYPGNVVAPSCGKVVRTRFADAGTRHAFQSLPGEPVALRVCGVKAGDR</sequence>
<dbReference type="Proteomes" id="UP000325811">
    <property type="component" value="Chromosome II"/>
</dbReference>